<reference evidence="2" key="1">
    <citation type="journal article" date="2010" name="Science">
        <title>Plasticity of animal genome architecture unmasked by rapid evolution of a pelagic tunicate.</title>
        <authorList>
            <person name="Denoeud F."/>
            <person name="Henriet S."/>
            <person name="Mungpakdee S."/>
            <person name="Aury J.M."/>
            <person name="Da Silva C."/>
            <person name="Brinkmann H."/>
            <person name="Mikhaleva J."/>
            <person name="Olsen L.C."/>
            <person name="Jubin C."/>
            <person name="Canestro C."/>
            <person name="Bouquet J.M."/>
            <person name="Danks G."/>
            <person name="Poulain J."/>
            <person name="Campsteijn C."/>
            <person name="Adamski M."/>
            <person name="Cross I."/>
            <person name="Yadetie F."/>
            <person name="Muffato M."/>
            <person name="Louis A."/>
            <person name="Butcher S."/>
            <person name="Tsagkogeorga G."/>
            <person name="Konrad A."/>
            <person name="Singh S."/>
            <person name="Jensen M.F."/>
            <person name="Cong E.H."/>
            <person name="Eikeseth-Otteraa H."/>
            <person name="Noel B."/>
            <person name="Anthouard V."/>
            <person name="Porcel B.M."/>
            <person name="Kachouri-Lafond R."/>
            <person name="Nishino A."/>
            <person name="Ugolini M."/>
            <person name="Chourrout P."/>
            <person name="Nishida H."/>
            <person name="Aasland R."/>
            <person name="Huzurbazar S."/>
            <person name="Westhof E."/>
            <person name="Delsuc F."/>
            <person name="Lehrach H."/>
            <person name="Reinhardt R."/>
            <person name="Weissenbach J."/>
            <person name="Roy S.W."/>
            <person name="Artiguenave F."/>
            <person name="Postlethwait J.H."/>
            <person name="Manak J.R."/>
            <person name="Thompson E.M."/>
            <person name="Jaillon O."/>
            <person name="Du Pasquier L."/>
            <person name="Boudinot P."/>
            <person name="Liberles D.A."/>
            <person name="Volff J.N."/>
            <person name="Philippe H."/>
            <person name="Lenhard B."/>
            <person name="Roest Crollius H."/>
            <person name="Wincker P."/>
            <person name="Chourrout D."/>
        </authorList>
    </citation>
    <scope>NUCLEOTIDE SEQUENCE [LARGE SCALE GENOMIC DNA]</scope>
</reference>
<sequence>MSSSELIDEQAEWDSFLSQSSCELSFCRIHVEEALIQVNSLGSEDLYSFNLYKSKLQIFRERIKDLQEVRELYENIENFETYDEYSDDEEESEEEQPEEEFEDPKKFSKNEKVNLQISVYQNSFAFESTSRRMKEFIKTKPALENRSGWGRIRFEVLKEPNRQVKGENKLTRGKNSLNLLTITPITDSPLTKYRSPLLHGFVHIYSNRSNSHNLNIPFFHSKHSIKILEKEIYNGYVDYNESIEPDETSSRRNSLNIDFCVQQKISDSKISSVFLKEVARVKNEIACVIHLMREILNPATPVISEEERARQEAERILERNRQDALETKARREEEERRRMDPKVKFEVEIDQPRVRDPRRRPTQINQQKERPIDEERSLHSDHRSSQITSWAGQQDQAHVPPELRGENAPPSFSPFLRQSEKKNSADVKVEQYVLSERVVDPRMSSRKRHHDETQGYDMDTNTHRQNTADQRPQEDRMTPAERKAYYEELLQQYKS</sequence>
<feature type="compositionally biased region" description="Basic and acidic residues" evidence="1">
    <location>
        <begin position="418"/>
        <end position="429"/>
    </location>
</feature>
<feature type="region of interest" description="Disordered" evidence="1">
    <location>
        <begin position="327"/>
        <end position="495"/>
    </location>
</feature>
<accession>E4XIS4</accession>
<keyword evidence="3" id="KW-1185">Reference proteome</keyword>
<feature type="compositionally biased region" description="Basic and acidic residues" evidence="1">
    <location>
        <begin position="367"/>
        <end position="384"/>
    </location>
</feature>
<evidence type="ECO:0000256" key="1">
    <source>
        <dbReference type="SAM" id="MobiDB-lite"/>
    </source>
</evidence>
<organism evidence="2">
    <name type="scientific">Oikopleura dioica</name>
    <name type="common">Tunicate</name>
    <dbReference type="NCBI Taxonomy" id="34765"/>
    <lineage>
        <taxon>Eukaryota</taxon>
        <taxon>Metazoa</taxon>
        <taxon>Chordata</taxon>
        <taxon>Tunicata</taxon>
        <taxon>Appendicularia</taxon>
        <taxon>Copelata</taxon>
        <taxon>Oikopleuridae</taxon>
        <taxon>Oikopleura</taxon>
    </lineage>
</organism>
<dbReference type="InParanoid" id="E4XIS4"/>
<evidence type="ECO:0000313" key="2">
    <source>
        <dbReference type="EMBL" id="CBY24608.1"/>
    </source>
</evidence>
<feature type="region of interest" description="Disordered" evidence="1">
    <location>
        <begin position="83"/>
        <end position="107"/>
    </location>
</feature>
<dbReference type="Proteomes" id="UP000001307">
    <property type="component" value="Unassembled WGS sequence"/>
</dbReference>
<dbReference type="AlphaFoldDB" id="E4XIS4"/>
<name>E4XIS4_OIKDI</name>
<feature type="compositionally biased region" description="Basic and acidic residues" evidence="1">
    <location>
        <begin position="471"/>
        <end position="486"/>
    </location>
</feature>
<protein>
    <submittedName>
        <fullName evidence="2">Uncharacterized protein</fullName>
    </submittedName>
</protein>
<proteinExistence type="predicted"/>
<dbReference type="EMBL" id="FN653056">
    <property type="protein sequence ID" value="CBY24608.1"/>
    <property type="molecule type" value="Genomic_DNA"/>
</dbReference>
<evidence type="ECO:0000313" key="3">
    <source>
        <dbReference type="Proteomes" id="UP000001307"/>
    </source>
</evidence>
<gene>
    <name evidence="2" type="ORF">GSOID_T00012499001</name>
</gene>
<feature type="compositionally biased region" description="Acidic residues" evidence="1">
    <location>
        <begin position="83"/>
        <end position="102"/>
    </location>
</feature>
<feature type="compositionally biased region" description="Basic and acidic residues" evidence="1">
    <location>
        <begin position="327"/>
        <end position="355"/>
    </location>
</feature>
<dbReference type="OrthoDB" id="10584206at2759"/>
<feature type="compositionally biased region" description="Polar residues" evidence="1">
    <location>
        <begin position="385"/>
        <end position="396"/>
    </location>
</feature>